<name>A0A3D3RCZ9_9PLAN</name>
<dbReference type="InterPro" id="IPR012433">
    <property type="entry name" value="Imm11"/>
</dbReference>
<feature type="domain" description="Immunity MXAN-0049 protein" evidence="1">
    <location>
        <begin position="70"/>
        <end position="177"/>
    </location>
</feature>
<proteinExistence type="predicted"/>
<protein>
    <recommendedName>
        <fullName evidence="1">Immunity MXAN-0049 protein domain-containing protein</fullName>
    </recommendedName>
</protein>
<evidence type="ECO:0000259" key="1">
    <source>
        <dbReference type="Pfam" id="PF07791"/>
    </source>
</evidence>
<gene>
    <name evidence="2" type="ORF">DIT97_28130</name>
</gene>
<evidence type="ECO:0000313" key="2">
    <source>
        <dbReference type="EMBL" id="HCO26693.1"/>
    </source>
</evidence>
<dbReference type="Pfam" id="PF07791">
    <property type="entry name" value="Imm11"/>
    <property type="match status" value="1"/>
</dbReference>
<organism evidence="2 3">
    <name type="scientific">Gimesia maris</name>
    <dbReference type="NCBI Taxonomy" id="122"/>
    <lineage>
        <taxon>Bacteria</taxon>
        <taxon>Pseudomonadati</taxon>
        <taxon>Planctomycetota</taxon>
        <taxon>Planctomycetia</taxon>
        <taxon>Planctomycetales</taxon>
        <taxon>Planctomycetaceae</taxon>
        <taxon>Gimesia</taxon>
    </lineage>
</organism>
<evidence type="ECO:0000313" key="3">
    <source>
        <dbReference type="Proteomes" id="UP000263642"/>
    </source>
</evidence>
<dbReference type="EMBL" id="DQAY01000169">
    <property type="protein sequence ID" value="HCO26693.1"/>
    <property type="molecule type" value="Genomic_DNA"/>
</dbReference>
<dbReference type="AlphaFoldDB" id="A0A3D3RCZ9"/>
<dbReference type="RefSeq" id="WP_278446253.1">
    <property type="nucleotide sequence ID" value="NZ_CAXBMG010000042.1"/>
</dbReference>
<reference evidence="2 3" key="1">
    <citation type="journal article" date="2018" name="Nat. Biotechnol.">
        <title>A standardized bacterial taxonomy based on genome phylogeny substantially revises the tree of life.</title>
        <authorList>
            <person name="Parks D.H."/>
            <person name="Chuvochina M."/>
            <person name="Waite D.W."/>
            <person name="Rinke C."/>
            <person name="Skarshewski A."/>
            <person name="Chaumeil P.A."/>
            <person name="Hugenholtz P."/>
        </authorList>
    </citation>
    <scope>NUCLEOTIDE SEQUENCE [LARGE SCALE GENOMIC DNA]</scope>
    <source>
        <strain evidence="2">UBA9375</strain>
    </source>
</reference>
<sequence>MRHIAMLIPTDSDSTPSIDEDKSQIEWDKLNINYWIYGSGPVSPDISPNQIAVVNHPDATNWDFYFISNAWGIFSEKLTELVRPYCTGIFDFWPCTLNGAKYFIPRKIGEIDCLDKKLSQEVRYGENVGYSSFVFLEDKLPKSGIFTIPEEDNIFATADVARHILAEKLNGIEIYNAAGNRKTYENIDWDPLW</sequence>
<dbReference type="Proteomes" id="UP000263642">
    <property type="component" value="Unassembled WGS sequence"/>
</dbReference>
<accession>A0A3D3RCZ9</accession>
<comment type="caution">
    <text evidence="2">The sequence shown here is derived from an EMBL/GenBank/DDBJ whole genome shotgun (WGS) entry which is preliminary data.</text>
</comment>